<keyword evidence="3" id="KW-1185">Reference proteome</keyword>
<feature type="compositionally biased region" description="Polar residues" evidence="1">
    <location>
        <begin position="117"/>
        <end position="133"/>
    </location>
</feature>
<dbReference type="PANTHER" id="PTHR39606">
    <property type="entry name" value="SURFACE PROTEIN, PUTATIVE-RELATED"/>
    <property type="match status" value="1"/>
</dbReference>
<feature type="compositionally biased region" description="Polar residues" evidence="1">
    <location>
        <begin position="292"/>
        <end position="305"/>
    </location>
</feature>
<evidence type="ECO:0008006" key="4">
    <source>
        <dbReference type="Google" id="ProtNLM"/>
    </source>
</evidence>
<dbReference type="AlphaFoldDB" id="A0AA40EL28"/>
<reference evidence="2" key="1">
    <citation type="submission" date="2023-06" db="EMBL/GenBank/DDBJ databases">
        <title>Genome-scale phylogeny and comparative genomics of the fungal order Sordariales.</title>
        <authorList>
            <consortium name="Lawrence Berkeley National Laboratory"/>
            <person name="Hensen N."/>
            <person name="Bonometti L."/>
            <person name="Westerberg I."/>
            <person name="Brannstrom I.O."/>
            <person name="Guillou S."/>
            <person name="Cros-Aarteil S."/>
            <person name="Calhoun S."/>
            <person name="Haridas S."/>
            <person name="Kuo A."/>
            <person name="Mondo S."/>
            <person name="Pangilinan J."/>
            <person name="Riley R."/>
            <person name="LaButti K."/>
            <person name="Andreopoulos B."/>
            <person name="Lipzen A."/>
            <person name="Chen C."/>
            <person name="Yanf M."/>
            <person name="Daum C."/>
            <person name="Ng V."/>
            <person name="Clum A."/>
            <person name="Steindorff A."/>
            <person name="Ohm R."/>
            <person name="Martin F."/>
            <person name="Silar P."/>
            <person name="Natvig D."/>
            <person name="Lalanne C."/>
            <person name="Gautier V."/>
            <person name="Ament-velasquez S.L."/>
            <person name="Kruys A."/>
            <person name="Hutchinson M.I."/>
            <person name="Powell A.J."/>
            <person name="Barry K."/>
            <person name="Miller A.N."/>
            <person name="Grigoriev I.V."/>
            <person name="Debuchy R."/>
            <person name="Gladieux P."/>
            <person name="Thoren M.H."/>
            <person name="Johannesson H."/>
        </authorList>
    </citation>
    <scope>NUCLEOTIDE SEQUENCE</scope>
    <source>
        <strain evidence="2">SMH3187-1</strain>
    </source>
</reference>
<evidence type="ECO:0000313" key="2">
    <source>
        <dbReference type="EMBL" id="KAK0741296.1"/>
    </source>
</evidence>
<dbReference type="PANTHER" id="PTHR39606:SF1">
    <property type="entry name" value="CELL SURFACE PROTEIN"/>
    <property type="match status" value="1"/>
</dbReference>
<feature type="compositionally biased region" description="Basic and acidic residues" evidence="1">
    <location>
        <begin position="7"/>
        <end position="19"/>
    </location>
</feature>
<feature type="region of interest" description="Disordered" evidence="1">
    <location>
        <begin position="333"/>
        <end position="357"/>
    </location>
</feature>
<proteinExistence type="predicted"/>
<dbReference type="Proteomes" id="UP001172155">
    <property type="component" value="Unassembled WGS sequence"/>
</dbReference>
<feature type="region of interest" description="Disordered" evidence="1">
    <location>
        <begin position="1"/>
        <end position="316"/>
    </location>
</feature>
<name>A0AA40EL28_9PEZI</name>
<organism evidence="2 3">
    <name type="scientific">Schizothecium vesticola</name>
    <dbReference type="NCBI Taxonomy" id="314040"/>
    <lineage>
        <taxon>Eukaryota</taxon>
        <taxon>Fungi</taxon>
        <taxon>Dikarya</taxon>
        <taxon>Ascomycota</taxon>
        <taxon>Pezizomycotina</taxon>
        <taxon>Sordariomycetes</taxon>
        <taxon>Sordariomycetidae</taxon>
        <taxon>Sordariales</taxon>
        <taxon>Schizotheciaceae</taxon>
        <taxon>Schizothecium</taxon>
    </lineage>
</organism>
<gene>
    <name evidence="2" type="ORF">B0T18DRAFT_393928</name>
</gene>
<feature type="compositionally biased region" description="Gly residues" evidence="1">
    <location>
        <begin position="163"/>
        <end position="183"/>
    </location>
</feature>
<evidence type="ECO:0000313" key="3">
    <source>
        <dbReference type="Proteomes" id="UP001172155"/>
    </source>
</evidence>
<feature type="compositionally biased region" description="Polar residues" evidence="1">
    <location>
        <begin position="346"/>
        <end position="357"/>
    </location>
</feature>
<accession>A0AA40EL28</accession>
<evidence type="ECO:0000256" key="1">
    <source>
        <dbReference type="SAM" id="MobiDB-lite"/>
    </source>
</evidence>
<feature type="compositionally biased region" description="Low complexity" evidence="1">
    <location>
        <begin position="258"/>
        <end position="269"/>
    </location>
</feature>
<protein>
    <recommendedName>
        <fullName evidence="4">Cell surface protein</fullName>
    </recommendedName>
</protein>
<comment type="caution">
    <text evidence="2">The sequence shown here is derived from an EMBL/GenBank/DDBJ whole genome shotgun (WGS) entry which is preliminary data.</text>
</comment>
<feature type="compositionally biased region" description="Low complexity" evidence="1">
    <location>
        <begin position="50"/>
        <end position="60"/>
    </location>
</feature>
<feature type="compositionally biased region" description="Basic and acidic residues" evidence="1">
    <location>
        <begin position="244"/>
        <end position="254"/>
    </location>
</feature>
<feature type="compositionally biased region" description="Basic and acidic residues" evidence="1">
    <location>
        <begin position="37"/>
        <end position="46"/>
    </location>
</feature>
<feature type="compositionally biased region" description="Low complexity" evidence="1">
    <location>
        <begin position="184"/>
        <end position="225"/>
    </location>
</feature>
<sequence>MSGIVNKIKEAVHGDKHSAPEGSHGPHSTRAANAADPRVDSDRDGSHQVGTGTTGTHTGATGLGSTGTHTGAGRTAGHGEYGSTNPFSSNTHSSSTTGTHANPLSSNTHSSNPLSSGTHNTHSTNPLSSNTHGTAEGTHGPHSSRLANAADPRVDSDRDGSKTMGGTGAGSGLGSGMASGMGHTGAHTGSSGLHSTGTGTTGFGSSNTHHAHAGTGATGMTGTHGDPAGTHGPHSSRVANAADPRVDSDRDGRGAIHTGPGPAPNTAGPHKSDMMNKVDPRVDSDLDGSKTVGGNKTYQQSTGASSMAGRDPYDAAQVPPSVMQRVVGVPIVEHDDKHHHRERRNSTATPQERFSGI</sequence>
<feature type="compositionally biased region" description="Low complexity" evidence="1">
    <location>
        <begin position="83"/>
        <end position="116"/>
    </location>
</feature>
<feature type="compositionally biased region" description="Basic and acidic residues" evidence="1">
    <location>
        <begin position="270"/>
        <end position="288"/>
    </location>
</feature>
<dbReference type="EMBL" id="JAUKUD010000006">
    <property type="protein sequence ID" value="KAK0741296.1"/>
    <property type="molecule type" value="Genomic_DNA"/>
</dbReference>
<feature type="compositionally biased region" description="Basic and acidic residues" evidence="1">
    <location>
        <begin position="152"/>
        <end position="161"/>
    </location>
</feature>